<sequence length="354" mass="40355">MSSDSQTDQTHTPPVKVEYRRLGNSGLRVSVPILGGMCFGDPRWQAWVKSEEEASPIMKAAWDLGINTFQTSNVYSNGESERIIGKFMKKYNIPRSQIIILSGCYSIVSENPSDIAWYHPELRTLPQYINQSGLSRASIFNAIEGSLQRLDTPYIDLYQAGRFDYNTPVEETMEALHDLVKMGKVRYVGEGSMWTWQFAWMNCVAERRGWTKFVSMQSQYSLLYREEDREMNAYCKKFGIDLIPWGPMADGRLTRPINAPQTIRSEVYKSFGMHKYTESDKEIINRVEEIAKKRGWGMGQVALAWVGAKVDSPIVGVTSIVRVHDAVVTGKALTEEEIKYLEEPYQSKPVETNL</sequence>
<dbReference type="STRING" id="1314777.A0A164PAJ9"/>
<dbReference type="PANTHER" id="PTHR43364:SF9">
    <property type="entry name" value="OXIDOREDUCTASE"/>
    <property type="match status" value="1"/>
</dbReference>
<accession>A0A164PAJ9</accession>
<dbReference type="GO" id="GO:0016491">
    <property type="term" value="F:oxidoreductase activity"/>
    <property type="evidence" value="ECO:0007669"/>
    <property type="project" value="UniProtKB-KW"/>
</dbReference>
<evidence type="ECO:0000256" key="1">
    <source>
        <dbReference type="ARBA" id="ARBA00022857"/>
    </source>
</evidence>
<dbReference type="InterPro" id="IPR023210">
    <property type="entry name" value="NADP_OxRdtase_dom"/>
</dbReference>
<evidence type="ECO:0000313" key="4">
    <source>
        <dbReference type="EMBL" id="KZS88531.1"/>
    </source>
</evidence>
<dbReference type="OrthoDB" id="1720422at2759"/>
<dbReference type="PANTHER" id="PTHR43364">
    <property type="entry name" value="NADH-SPECIFIC METHYLGLYOXAL REDUCTASE-RELATED"/>
    <property type="match status" value="1"/>
</dbReference>
<dbReference type="InterPro" id="IPR050523">
    <property type="entry name" value="AKR_Detox_Biosynth"/>
</dbReference>
<evidence type="ECO:0000259" key="3">
    <source>
        <dbReference type="Pfam" id="PF00248"/>
    </source>
</evidence>
<organism evidence="4 5">
    <name type="scientific">Sistotremastrum niveocremeum HHB9708</name>
    <dbReference type="NCBI Taxonomy" id="1314777"/>
    <lineage>
        <taxon>Eukaryota</taxon>
        <taxon>Fungi</taxon>
        <taxon>Dikarya</taxon>
        <taxon>Basidiomycota</taxon>
        <taxon>Agaricomycotina</taxon>
        <taxon>Agaricomycetes</taxon>
        <taxon>Sistotremastrales</taxon>
        <taxon>Sistotremastraceae</taxon>
        <taxon>Sertulicium</taxon>
        <taxon>Sertulicium niveocremeum</taxon>
    </lineage>
</organism>
<dbReference type="InterPro" id="IPR036812">
    <property type="entry name" value="NAD(P)_OxRdtase_dom_sf"/>
</dbReference>
<dbReference type="FunFam" id="3.20.20.100:FF:000004">
    <property type="entry name" value="Oxidoreductase, aldo/keto reductase"/>
    <property type="match status" value="1"/>
</dbReference>
<reference evidence="4 5" key="1">
    <citation type="journal article" date="2016" name="Mol. Biol. Evol.">
        <title>Comparative Genomics of Early-Diverging Mushroom-Forming Fungi Provides Insights into the Origins of Lignocellulose Decay Capabilities.</title>
        <authorList>
            <person name="Nagy L.G."/>
            <person name="Riley R."/>
            <person name="Tritt A."/>
            <person name="Adam C."/>
            <person name="Daum C."/>
            <person name="Floudas D."/>
            <person name="Sun H."/>
            <person name="Yadav J.S."/>
            <person name="Pangilinan J."/>
            <person name="Larsson K.H."/>
            <person name="Matsuura K."/>
            <person name="Barry K."/>
            <person name="Labutti K."/>
            <person name="Kuo R."/>
            <person name="Ohm R.A."/>
            <person name="Bhattacharya S.S."/>
            <person name="Shirouzu T."/>
            <person name="Yoshinaga Y."/>
            <person name="Martin F.M."/>
            <person name="Grigoriev I.V."/>
            <person name="Hibbett D.S."/>
        </authorList>
    </citation>
    <scope>NUCLEOTIDE SEQUENCE [LARGE SCALE GENOMIC DNA]</scope>
    <source>
        <strain evidence="4 5">HHB9708</strain>
    </source>
</reference>
<dbReference type="CDD" id="cd19079">
    <property type="entry name" value="AKR_EcYajO-like"/>
    <property type="match status" value="1"/>
</dbReference>
<dbReference type="GO" id="GO:0005829">
    <property type="term" value="C:cytosol"/>
    <property type="evidence" value="ECO:0007669"/>
    <property type="project" value="UniProtKB-ARBA"/>
</dbReference>
<dbReference type="Proteomes" id="UP000076722">
    <property type="component" value="Unassembled WGS sequence"/>
</dbReference>
<keyword evidence="5" id="KW-1185">Reference proteome</keyword>
<evidence type="ECO:0000313" key="5">
    <source>
        <dbReference type="Proteomes" id="UP000076722"/>
    </source>
</evidence>
<keyword evidence="2" id="KW-0560">Oxidoreductase</keyword>
<dbReference type="EMBL" id="KV419436">
    <property type="protein sequence ID" value="KZS88531.1"/>
    <property type="molecule type" value="Genomic_DNA"/>
</dbReference>
<dbReference type="SUPFAM" id="SSF51430">
    <property type="entry name" value="NAD(P)-linked oxidoreductase"/>
    <property type="match status" value="1"/>
</dbReference>
<dbReference type="AlphaFoldDB" id="A0A164PAJ9"/>
<gene>
    <name evidence="4" type="ORF">SISNIDRAFT_490121</name>
</gene>
<protein>
    <submittedName>
        <fullName evidence="4">Aldo/keto reductase</fullName>
    </submittedName>
</protein>
<keyword evidence="1" id="KW-0521">NADP</keyword>
<dbReference type="Gene3D" id="3.20.20.100">
    <property type="entry name" value="NADP-dependent oxidoreductase domain"/>
    <property type="match status" value="1"/>
</dbReference>
<evidence type="ECO:0000256" key="2">
    <source>
        <dbReference type="ARBA" id="ARBA00023002"/>
    </source>
</evidence>
<name>A0A164PAJ9_9AGAM</name>
<proteinExistence type="predicted"/>
<dbReference type="Pfam" id="PF00248">
    <property type="entry name" value="Aldo_ket_red"/>
    <property type="match status" value="1"/>
</dbReference>
<feature type="domain" description="NADP-dependent oxidoreductase" evidence="3">
    <location>
        <begin position="33"/>
        <end position="343"/>
    </location>
</feature>